<dbReference type="RefSeq" id="WP_224414524.1">
    <property type="nucleotide sequence ID" value="NZ_JAGXFC010000001.1"/>
</dbReference>
<comment type="caution">
    <text evidence="4">The sequence shown here is derived from an EMBL/GenBank/DDBJ whole genome shotgun (WGS) entry which is preliminary data.</text>
</comment>
<keyword evidence="1 2" id="KW-0808">Transferase</keyword>
<keyword evidence="3" id="KW-1133">Transmembrane helix</keyword>
<proteinExistence type="inferred from homology"/>
<accession>A0ABS7X221</accession>
<protein>
    <submittedName>
        <fullName evidence="4">CDP-alcohol phosphatidyltransferase family protein</fullName>
    </submittedName>
</protein>
<dbReference type="InterPro" id="IPR043130">
    <property type="entry name" value="CDP-OH_PTrfase_TM_dom"/>
</dbReference>
<evidence type="ECO:0000313" key="5">
    <source>
        <dbReference type="Proteomes" id="UP001319883"/>
    </source>
</evidence>
<feature type="transmembrane region" description="Helical" evidence="3">
    <location>
        <begin position="138"/>
        <end position="155"/>
    </location>
</feature>
<keyword evidence="3" id="KW-0472">Membrane</keyword>
<feature type="transmembrane region" description="Helical" evidence="3">
    <location>
        <begin position="45"/>
        <end position="66"/>
    </location>
</feature>
<keyword evidence="3" id="KW-0812">Transmembrane</keyword>
<dbReference type="Gene3D" id="1.20.120.1760">
    <property type="match status" value="1"/>
</dbReference>
<feature type="transmembrane region" description="Helical" evidence="3">
    <location>
        <begin position="217"/>
        <end position="239"/>
    </location>
</feature>
<dbReference type="EMBL" id="JAGXFD010000001">
    <property type="protein sequence ID" value="MBZ9568945.1"/>
    <property type="molecule type" value="Genomic_DNA"/>
</dbReference>
<sequence>MTESSGRQSGRRPVWPGLVEGLLGLVTFVLLTELLLLWLSGPAAWRLSAGAIFTGMLAVVLWRLAASRQSLGWANRVTLVRGMLVAAIAGAVVFPEFMASRGGAMAGLALAALALDGVDGWVARLTHSVSRFGARFDMELDAFFILVLCAALVALGKAGVWVLAIGALRYGFVAAGWYAAWLRRPLPERRRRKAICVWQVVTLLAGLLPFMPAWLVAALAGVALALLVLSFALDIRWLWRRRHQPPFGVRSPHGGV</sequence>
<reference evidence="4 5" key="1">
    <citation type="submission" date="2021-05" db="EMBL/GenBank/DDBJ databases">
        <title>Petroleum and Energy Research Collection (APPE): ex situ preservation of microbial diversity associated with the oil industry and exploitation of its biotechnological potential.</title>
        <authorList>
            <person name="Paixao C.T.M."/>
            <person name="Gomes M.B."/>
            <person name="Oliveira V.M."/>
        </authorList>
    </citation>
    <scope>NUCLEOTIDE SEQUENCE [LARGE SCALE GENOMIC DNA]</scope>
    <source>
        <strain evidence="4 5">LIT2</strain>
    </source>
</reference>
<evidence type="ECO:0000256" key="3">
    <source>
        <dbReference type="SAM" id="Phobius"/>
    </source>
</evidence>
<feature type="transmembrane region" description="Helical" evidence="3">
    <location>
        <begin position="21"/>
        <end position="39"/>
    </location>
</feature>
<dbReference type="Pfam" id="PF01066">
    <property type="entry name" value="CDP-OH_P_transf"/>
    <property type="match status" value="1"/>
</dbReference>
<organism evidence="4 5">
    <name type="scientific">Modicisalibacter tunisiensis</name>
    <dbReference type="NCBI Taxonomy" id="390637"/>
    <lineage>
        <taxon>Bacteria</taxon>
        <taxon>Pseudomonadati</taxon>
        <taxon>Pseudomonadota</taxon>
        <taxon>Gammaproteobacteria</taxon>
        <taxon>Oceanospirillales</taxon>
        <taxon>Halomonadaceae</taxon>
        <taxon>Modicisalibacter</taxon>
    </lineage>
</organism>
<dbReference type="InterPro" id="IPR000462">
    <property type="entry name" value="CDP-OH_P_trans"/>
</dbReference>
<keyword evidence="5" id="KW-1185">Reference proteome</keyword>
<dbReference type="PROSITE" id="PS00379">
    <property type="entry name" value="CDP_ALCOHOL_P_TRANSF"/>
    <property type="match status" value="1"/>
</dbReference>
<feature type="transmembrane region" description="Helical" evidence="3">
    <location>
        <begin position="78"/>
        <end position="98"/>
    </location>
</feature>
<feature type="transmembrane region" description="Helical" evidence="3">
    <location>
        <begin position="104"/>
        <end position="126"/>
    </location>
</feature>
<dbReference type="Proteomes" id="UP001319883">
    <property type="component" value="Unassembled WGS sequence"/>
</dbReference>
<evidence type="ECO:0000256" key="1">
    <source>
        <dbReference type="ARBA" id="ARBA00022679"/>
    </source>
</evidence>
<gene>
    <name evidence="4" type="ORF">KGQ91_14850</name>
</gene>
<comment type="similarity">
    <text evidence="2">Belongs to the CDP-alcohol phosphatidyltransferase class-I family.</text>
</comment>
<name>A0ABS7X221_9GAMM</name>
<evidence type="ECO:0000313" key="4">
    <source>
        <dbReference type="EMBL" id="MBZ9568945.1"/>
    </source>
</evidence>
<evidence type="ECO:0000256" key="2">
    <source>
        <dbReference type="RuleBase" id="RU003750"/>
    </source>
</evidence>
<dbReference type="InterPro" id="IPR048254">
    <property type="entry name" value="CDP_ALCOHOL_P_TRANSF_CS"/>
</dbReference>